<dbReference type="Proteomes" id="UP001164481">
    <property type="component" value="Chromosome"/>
</dbReference>
<evidence type="ECO:0000313" key="2">
    <source>
        <dbReference type="Proteomes" id="UP001164481"/>
    </source>
</evidence>
<organism evidence="1 2">
    <name type="scientific">Mycoplasmopsis synoviae</name>
    <name type="common">Mycoplasma synoviae</name>
    <dbReference type="NCBI Taxonomy" id="2109"/>
    <lineage>
        <taxon>Bacteria</taxon>
        <taxon>Bacillati</taxon>
        <taxon>Mycoplasmatota</taxon>
        <taxon>Mycoplasmoidales</taxon>
        <taxon>Metamycoplasmataceae</taxon>
        <taxon>Mycoplasmopsis</taxon>
    </lineage>
</organism>
<gene>
    <name evidence="1" type="ORF">OIE46_03050</name>
</gene>
<dbReference type="RefSeq" id="WP_109537249.1">
    <property type="nucleotide sequence ID" value="NZ_CP012624.1"/>
</dbReference>
<sequence length="353" mass="42952">MKIKFFVEAKEVKLDQEPRIKEYTKLIKKSRPKVINFELWRLIEAMLEEDERDKLFKFVDNDMQKFYVYIKTKIESRLKNKIVIFSRHYIKVDYDFRSGLDAAKVYMIDQWYKRFKTMQENIYLVRKDSWKYNNYLYEKSLFHKVDKVNQDNCPVAKYPKNFFWKLEQEPYKHKKKYDQYPKTIFTLEKQLRHAPEIVSYGHFLDNLWKFLNATYSLKFDKAFEDKLLFNYLQRKHENLILNYDVRVPESLHKIKFTSKSAQNKFQRVLLAAKENMKVEYLFVIITNVLYSSKTQQKENISFEVGGNLPFSVFDFKFFQFIDHKVVYDAFAKLKSIVRSSAYLPSTNWKEIKD</sequence>
<accession>A0AAQ2YNJ5</accession>
<reference evidence="1" key="1">
    <citation type="submission" date="2022-10" db="EMBL/GenBank/DDBJ databases">
        <authorList>
            <person name="Wei X."/>
        </authorList>
    </citation>
    <scope>NUCLEOTIDE SEQUENCE</scope>
    <source>
        <strain evidence="1">SD2</strain>
    </source>
</reference>
<name>A0AAQ2YNJ5_MYCSY</name>
<evidence type="ECO:0000313" key="1">
    <source>
        <dbReference type="EMBL" id="UZW64323.1"/>
    </source>
</evidence>
<dbReference type="AlphaFoldDB" id="A0AAQ2YNJ5"/>
<reference evidence="1" key="2">
    <citation type="submission" date="2022-11" db="EMBL/GenBank/DDBJ databases">
        <title>complete genomes of mycoplasma synoviae ZX313 strain and SD2 strain.</title>
        <authorList>
            <person name="Zhong Q."/>
        </authorList>
    </citation>
    <scope>NUCLEOTIDE SEQUENCE</scope>
    <source>
        <strain evidence="1">SD2</strain>
    </source>
</reference>
<proteinExistence type="predicted"/>
<dbReference type="EMBL" id="CP107525">
    <property type="protein sequence ID" value="UZW64323.1"/>
    <property type="molecule type" value="Genomic_DNA"/>
</dbReference>
<protein>
    <submittedName>
        <fullName evidence="1">Uncharacterized protein</fullName>
    </submittedName>
</protein>